<protein>
    <submittedName>
        <fullName evidence="6">Phospholipase D-like domain-containing protein</fullName>
    </submittedName>
</protein>
<evidence type="ECO:0000256" key="3">
    <source>
        <dbReference type="ARBA" id="ARBA00022801"/>
    </source>
</evidence>
<evidence type="ECO:0000313" key="9">
    <source>
        <dbReference type="Proteomes" id="UP001176478"/>
    </source>
</evidence>
<organism evidence="6 8">
    <name type="scientific">Providencia huashanensis</name>
    <dbReference type="NCBI Taxonomy" id="3037798"/>
    <lineage>
        <taxon>Bacteria</taxon>
        <taxon>Pseudomonadati</taxon>
        <taxon>Pseudomonadota</taxon>
        <taxon>Gammaproteobacteria</taxon>
        <taxon>Enterobacterales</taxon>
        <taxon>Morganellaceae</taxon>
        <taxon>Providencia</taxon>
    </lineage>
</organism>
<evidence type="ECO:0000256" key="4">
    <source>
        <dbReference type="ARBA" id="ARBA00023098"/>
    </source>
</evidence>
<dbReference type="Gene3D" id="3.30.870.10">
    <property type="entry name" value="Endonuclease Chain A"/>
    <property type="match status" value="2"/>
</dbReference>
<name>A0AA42FR03_9GAMM</name>
<comment type="caution">
    <text evidence="6">The sequence shown here is derived from an EMBL/GenBank/DDBJ whole genome shotgun (WGS) entry which is preliminary data.</text>
</comment>
<dbReference type="Proteomes" id="UP001176478">
    <property type="component" value="Unassembled WGS sequence"/>
</dbReference>
<dbReference type="RefSeq" id="WP_129466419.1">
    <property type="nucleotide sequence ID" value="NZ_JARRYG010000015.1"/>
</dbReference>
<dbReference type="Pfam" id="PF13091">
    <property type="entry name" value="PLDc_2"/>
    <property type="match status" value="1"/>
</dbReference>
<dbReference type="GO" id="GO:0009395">
    <property type="term" value="P:phospholipid catabolic process"/>
    <property type="evidence" value="ECO:0007669"/>
    <property type="project" value="TreeGrafter"/>
</dbReference>
<dbReference type="PROSITE" id="PS50035">
    <property type="entry name" value="PLD"/>
    <property type="match status" value="1"/>
</dbReference>
<dbReference type="AlphaFoldDB" id="A0AA42FR03"/>
<dbReference type="GO" id="GO:0004630">
    <property type="term" value="F:phospholipase D activity"/>
    <property type="evidence" value="ECO:0007669"/>
    <property type="project" value="UniProtKB-EC"/>
</dbReference>
<dbReference type="SUPFAM" id="SSF56024">
    <property type="entry name" value="Phospholipase D/nuclease"/>
    <property type="match status" value="2"/>
</dbReference>
<keyword evidence="2" id="KW-0677">Repeat</keyword>
<evidence type="ECO:0000313" key="6">
    <source>
        <dbReference type="EMBL" id="MDG4697395.1"/>
    </source>
</evidence>
<keyword evidence="4" id="KW-0443">Lipid metabolism</keyword>
<gene>
    <name evidence="6" type="ORF">P7V44_14225</name>
    <name evidence="7" type="ORF">Q5E86_09565</name>
</gene>
<dbReference type="EMBL" id="JARRYG010000015">
    <property type="protein sequence ID" value="MDG4697395.1"/>
    <property type="molecule type" value="Genomic_DNA"/>
</dbReference>
<evidence type="ECO:0000256" key="1">
    <source>
        <dbReference type="ARBA" id="ARBA00000798"/>
    </source>
</evidence>
<sequence length="599" mass="68511">MSDATEQTINLVLGENDSAILTPQWFISGKYAPVAAGFAPLINGERAFATIAKAIEQAQKSIDIITWGFQSSMYFTRGSKDEAKRVGDLLVEAADRGVKVRILVWYTLGGDSQDPNFPGWKATPKNFGYGNFAVYTPATPAVYSASGNQLPYQTPEDYEYDCQWHWEISIKKRGKGNILVRHRELNWTNDIQEATERQTSHHVKEYGDIGYIQGRLLALYPTHHQKVILVDYEVPDDAVGFVMGHNSLSTYWDKDSHSEHQFSAAIGRDADTAWQDNSSCVCGAVLAHINHNFVEAWEKNVGEDAELSLRSSFTEEDHQFTQQRMDKINNRLIHSVTVGGMIPLKKVMAQICRTQPQYNEFDVLRLYKHTLVRARKYIYIENQYFRYPPFVKLLQEAVNERVKKGYDIEQNPLYLFVVTNSSNDAAIHSGSYQTYKMIEALQRPDMVPNYHRKEHKLGDEEPIAAGSIPGIKSHICTLVSPDSTTPHWKSVYVHSKVLMIDDTFMTLGSSNVNLRSMLFDSEFNIAIQDTDVTNIIPPIRQHLWKMHTKRASDDFKKEFKHWKEIIKRNKELRNSEIPTTPSASLIEFFDGNKKWDNKD</sequence>
<reference evidence="6" key="1">
    <citation type="submission" date="2023-03" db="EMBL/GenBank/DDBJ databases">
        <title>a new species belonging to Providencia genus.</title>
        <authorList>
            <person name="Yang W."/>
            <person name="Hu F."/>
            <person name="Shen S."/>
            <person name="Ding L."/>
            <person name="Yin D."/>
        </authorList>
    </citation>
    <scope>NUCLEOTIDE SEQUENCE</scope>
    <source>
        <strain evidence="6">CRE-3FA-0001</strain>
    </source>
</reference>
<dbReference type="InterPro" id="IPR025202">
    <property type="entry name" value="PLD-like_dom"/>
</dbReference>
<dbReference type="SMART" id="SM00155">
    <property type="entry name" value="PLDc"/>
    <property type="match status" value="2"/>
</dbReference>
<reference evidence="7" key="2">
    <citation type="submission" date="2023-07" db="EMBL/GenBank/DDBJ databases">
        <authorList>
            <person name="Yang W."/>
            <person name="Chen J."/>
            <person name="Ji P."/>
            <person name="Hu F."/>
        </authorList>
    </citation>
    <scope>NUCLEOTIDE SEQUENCE</scope>
    <source>
        <strain evidence="7">CRE-138-0111</strain>
    </source>
</reference>
<dbReference type="EMBL" id="JAUQTG010000004">
    <property type="protein sequence ID" value="MDO7856599.1"/>
    <property type="molecule type" value="Genomic_DNA"/>
</dbReference>
<reference evidence="7" key="3">
    <citation type="journal article" date="2024" name="Int. J. Antimicrob. Agents">
        <title>Identification of a novel Providencia species showing multi-drug-resistant in three patients with hospital-acquired infection.</title>
        <authorList>
            <person name="Yang W."/>
            <person name="Chen J."/>
            <person name="Yang F."/>
            <person name="Ji P."/>
            <person name="Shen S."/>
            <person name="Yin D."/>
            <person name="Hu F."/>
        </authorList>
    </citation>
    <scope>NUCLEOTIDE SEQUENCE</scope>
    <source>
        <strain evidence="7">CRE-138-0111</strain>
    </source>
</reference>
<evidence type="ECO:0000256" key="2">
    <source>
        <dbReference type="ARBA" id="ARBA00022737"/>
    </source>
</evidence>
<dbReference type="InterPro" id="IPR015679">
    <property type="entry name" value="PLipase_D_fam"/>
</dbReference>
<dbReference type="PANTHER" id="PTHR18896">
    <property type="entry name" value="PHOSPHOLIPASE D"/>
    <property type="match status" value="1"/>
</dbReference>
<keyword evidence="3" id="KW-0378">Hydrolase</keyword>
<evidence type="ECO:0000313" key="8">
    <source>
        <dbReference type="Proteomes" id="UP001156701"/>
    </source>
</evidence>
<keyword evidence="9" id="KW-1185">Reference proteome</keyword>
<dbReference type="PANTHER" id="PTHR18896:SF76">
    <property type="entry name" value="PHOSPHOLIPASE"/>
    <property type="match status" value="1"/>
</dbReference>
<proteinExistence type="predicted"/>
<evidence type="ECO:0000259" key="5">
    <source>
        <dbReference type="PROSITE" id="PS50035"/>
    </source>
</evidence>
<feature type="domain" description="PLD phosphodiesterase" evidence="5">
    <location>
        <begin position="489"/>
        <end position="516"/>
    </location>
</feature>
<comment type="catalytic activity">
    <reaction evidence="1">
        <text>a 1,2-diacyl-sn-glycero-3-phosphocholine + H2O = a 1,2-diacyl-sn-glycero-3-phosphate + choline + H(+)</text>
        <dbReference type="Rhea" id="RHEA:14445"/>
        <dbReference type="ChEBI" id="CHEBI:15354"/>
        <dbReference type="ChEBI" id="CHEBI:15377"/>
        <dbReference type="ChEBI" id="CHEBI:15378"/>
        <dbReference type="ChEBI" id="CHEBI:57643"/>
        <dbReference type="ChEBI" id="CHEBI:58608"/>
        <dbReference type="EC" id="3.1.4.4"/>
    </reaction>
</comment>
<evidence type="ECO:0000313" key="7">
    <source>
        <dbReference type="EMBL" id="MDO7856599.1"/>
    </source>
</evidence>
<dbReference type="InterPro" id="IPR001736">
    <property type="entry name" value="PLipase_D/transphosphatidylase"/>
</dbReference>
<dbReference type="Proteomes" id="UP001156701">
    <property type="component" value="Unassembled WGS sequence"/>
</dbReference>
<accession>A0AA42FR03</accession>